<dbReference type="Pfam" id="PF13765">
    <property type="entry name" value="PRY"/>
    <property type="match status" value="1"/>
</dbReference>
<dbReference type="InterPro" id="IPR011162">
    <property type="entry name" value="MHC_I/II-like_Ag-recog"/>
</dbReference>
<feature type="domain" description="B30.2/SPRY" evidence="12">
    <location>
        <begin position="65"/>
        <end position="300"/>
    </location>
</feature>
<dbReference type="PROSITE" id="PS00290">
    <property type="entry name" value="IG_MHC"/>
    <property type="match status" value="1"/>
</dbReference>
<dbReference type="Gene3D" id="2.60.120.920">
    <property type="match status" value="1"/>
</dbReference>
<dbReference type="GO" id="GO:0005615">
    <property type="term" value="C:extracellular space"/>
    <property type="evidence" value="ECO:0007669"/>
    <property type="project" value="TreeGrafter"/>
</dbReference>
<evidence type="ECO:0000256" key="2">
    <source>
        <dbReference type="ARBA" id="ARBA00022451"/>
    </source>
</evidence>
<name>A0A9D3X093_9SAUR</name>
<dbReference type="Proteomes" id="UP000827986">
    <property type="component" value="Unassembled WGS sequence"/>
</dbReference>
<keyword evidence="4" id="KW-0732">Signal</keyword>
<dbReference type="GO" id="GO:0006955">
    <property type="term" value="P:immune response"/>
    <property type="evidence" value="ECO:0007669"/>
    <property type="project" value="TreeGrafter"/>
</dbReference>
<proteinExistence type="inferred from homology"/>
<dbReference type="AlphaFoldDB" id="A0A9D3X093"/>
<keyword evidence="14" id="KW-1185">Reference proteome</keyword>
<dbReference type="InterPro" id="IPR001039">
    <property type="entry name" value="MHC_I_a_a1/a2"/>
</dbReference>
<evidence type="ECO:0000256" key="4">
    <source>
        <dbReference type="ARBA" id="ARBA00022729"/>
    </source>
</evidence>
<dbReference type="InterPro" id="IPR006574">
    <property type="entry name" value="PRY"/>
</dbReference>
<dbReference type="SMART" id="SM00589">
    <property type="entry name" value="PRY"/>
    <property type="match status" value="1"/>
</dbReference>
<dbReference type="PANTHER" id="PTHR16675">
    <property type="entry name" value="MHC CLASS I-RELATED"/>
    <property type="match status" value="1"/>
</dbReference>
<dbReference type="SUPFAM" id="SSF49899">
    <property type="entry name" value="Concanavalin A-like lectins/glucanases"/>
    <property type="match status" value="1"/>
</dbReference>
<evidence type="ECO:0000256" key="3">
    <source>
        <dbReference type="ARBA" id="ARBA00022692"/>
    </source>
</evidence>
<evidence type="ECO:0000256" key="1">
    <source>
        <dbReference type="ARBA" id="ARBA00004479"/>
    </source>
</evidence>
<evidence type="ECO:0000256" key="6">
    <source>
        <dbReference type="ARBA" id="ARBA00022989"/>
    </source>
</evidence>
<dbReference type="InterPro" id="IPR043136">
    <property type="entry name" value="B30.2/SPRY_sf"/>
</dbReference>
<keyword evidence="5" id="KW-0391">Immunity</keyword>
<dbReference type="InterPro" id="IPR001870">
    <property type="entry name" value="B30.2/SPRY"/>
</dbReference>
<dbReference type="InterPro" id="IPR037055">
    <property type="entry name" value="MHC_I-like_Ag-recog_sf"/>
</dbReference>
<keyword evidence="9" id="KW-0325">Glycoprotein</keyword>
<evidence type="ECO:0000313" key="14">
    <source>
        <dbReference type="Proteomes" id="UP000827986"/>
    </source>
</evidence>
<dbReference type="Gene3D" id="3.30.500.10">
    <property type="entry name" value="MHC class I-like antigen recognition-like"/>
    <property type="match status" value="1"/>
</dbReference>
<dbReference type="InterPro" id="IPR003006">
    <property type="entry name" value="Ig/MHC_CS"/>
</dbReference>
<feature type="transmembrane region" description="Helical" evidence="11">
    <location>
        <begin position="384"/>
        <end position="407"/>
    </location>
</feature>
<keyword evidence="6 11" id="KW-1133">Transmembrane helix</keyword>
<comment type="subcellular location">
    <subcellularLocation>
        <location evidence="1">Membrane</location>
        <topology evidence="1">Single-pass type I membrane protein</topology>
    </subcellularLocation>
</comment>
<keyword evidence="7 11" id="KW-0472">Membrane</keyword>
<evidence type="ECO:0000259" key="12">
    <source>
        <dbReference type="PROSITE" id="PS50188"/>
    </source>
</evidence>
<evidence type="ECO:0000256" key="5">
    <source>
        <dbReference type="ARBA" id="ARBA00022859"/>
    </source>
</evidence>
<dbReference type="PRINTS" id="PR01407">
    <property type="entry name" value="BUTYPHLNCDUF"/>
</dbReference>
<dbReference type="GO" id="GO:0009897">
    <property type="term" value="C:external side of plasma membrane"/>
    <property type="evidence" value="ECO:0007669"/>
    <property type="project" value="TreeGrafter"/>
</dbReference>
<dbReference type="InterPro" id="IPR003597">
    <property type="entry name" value="Ig_C1-set"/>
</dbReference>
<keyword evidence="3 11" id="KW-0812">Transmembrane</keyword>
<dbReference type="InterPro" id="IPR013783">
    <property type="entry name" value="Ig-like_fold"/>
</dbReference>
<dbReference type="Pfam" id="PF00129">
    <property type="entry name" value="MHC_I"/>
    <property type="match status" value="1"/>
</dbReference>
<sequence>MEDSSMCPGSVRSLPLLGFTISLISLHVPRLDSDVFLPRTNPYQVALSVTLAGVFLLILLASYCFWKQHRGKDAQQAELKEKIPMVILDPDTAHPSLLVSENRRSVKWRGLQQDVPDNPERFDSETCVLGLEGFTSGQHYWEGGEDILLEKDSSGILPNGDSTYCTQSSLEMSPQQEEGHCYSCQVEHSSLPEPALIWGLHSRRIFHTVVSEPGPGLPWYRFVAYMDDQVVFDYSSGMQRVEPRTVWMAQNEGPEFWDHQIFWARRWEAWFRASLNTLRELYNRTEGFHIIQMIRGCDLREDNVIQGFHQDSYDGRDFLTFDKETMTWVAADIGAQITKRRWDTEIGDNHYWKRYLEEDCIPWLRSSLEYGKETLQRKEPNNSLIPTVAGVITAVVLIGVIIGVVVWKKKRSGRKGDGYAVPQGK</sequence>
<comment type="similarity">
    <text evidence="10">Belongs to the MHC class I family.</text>
</comment>
<dbReference type="PRINTS" id="PR01638">
    <property type="entry name" value="MHCCLASSI"/>
</dbReference>
<protein>
    <recommendedName>
        <fullName evidence="12">B30.2/SPRY domain-containing protein</fullName>
    </recommendedName>
</protein>
<dbReference type="PANTHER" id="PTHR16675:SF242">
    <property type="entry name" value="MAJOR HISTOCOMPATIBILITY COMPLEX CLASS I-RELATED GENE PROTEIN"/>
    <property type="match status" value="1"/>
</dbReference>
<evidence type="ECO:0000313" key="13">
    <source>
        <dbReference type="EMBL" id="KAH1170441.1"/>
    </source>
</evidence>
<dbReference type="InterPro" id="IPR011161">
    <property type="entry name" value="MHC_I-like_Ag-recog"/>
</dbReference>
<dbReference type="EMBL" id="JAHDVG010000484">
    <property type="protein sequence ID" value="KAH1170441.1"/>
    <property type="molecule type" value="Genomic_DNA"/>
</dbReference>
<dbReference type="Pfam" id="PF07654">
    <property type="entry name" value="C1-set"/>
    <property type="match status" value="1"/>
</dbReference>
<evidence type="ECO:0000256" key="11">
    <source>
        <dbReference type="SAM" id="Phobius"/>
    </source>
</evidence>
<dbReference type="Gene3D" id="2.60.40.10">
    <property type="entry name" value="Immunoglobulins"/>
    <property type="match status" value="1"/>
</dbReference>
<dbReference type="SUPFAM" id="SSF48726">
    <property type="entry name" value="Immunoglobulin"/>
    <property type="match status" value="1"/>
</dbReference>
<dbReference type="InterPro" id="IPR050208">
    <property type="entry name" value="MHC_class-I_related"/>
</dbReference>
<dbReference type="SUPFAM" id="SSF54452">
    <property type="entry name" value="MHC antigen-recognition domain"/>
    <property type="match status" value="1"/>
</dbReference>
<dbReference type="InterPro" id="IPR036179">
    <property type="entry name" value="Ig-like_dom_sf"/>
</dbReference>
<feature type="transmembrane region" description="Helical" evidence="11">
    <location>
        <begin position="12"/>
        <end position="31"/>
    </location>
</feature>
<keyword evidence="2" id="KW-0490">MHC I</keyword>
<gene>
    <name evidence="13" type="ORF">KIL84_001426</name>
</gene>
<reference evidence="13" key="1">
    <citation type="submission" date="2021-09" db="EMBL/GenBank/DDBJ databases">
        <title>The genome of Mauremys mutica provides insights into the evolution of semi-aquatic lifestyle.</title>
        <authorList>
            <person name="Gong S."/>
            <person name="Gao Y."/>
        </authorList>
    </citation>
    <scope>NUCLEOTIDE SEQUENCE</scope>
    <source>
        <strain evidence="13">MM-2020</strain>
        <tissue evidence="13">Muscle</tissue>
    </source>
</reference>
<evidence type="ECO:0000256" key="10">
    <source>
        <dbReference type="RuleBase" id="RU004439"/>
    </source>
</evidence>
<dbReference type="InterPro" id="IPR013320">
    <property type="entry name" value="ConA-like_dom_sf"/>
</dbReference>
<feature type="transmembrane region" description="Helical" evidence="11">
    <location>
        <begin position="43"/>
        <end position="66"/>
    </location>
</feature>
<evidence type="ECO:0000256" key="9">
    <source>
        <dbReference type="ARBA" id="ARBA00023180"/>
    </source>
</evidence>
<accession>A0A9D3X093</accession>
<dbReference type="InterPro" id="IPR003879">
    <property type="entry name" value="Butyrophylin_SPRY"/>
</dbReference>
<comment type="caution">
    <text evidence="13">The sequence shown here is derived from an EMBL/GenBank/DDBJ whole genome shotgun (WGS) entry which is preliminary data.</text>
</comment>
<dbReference type="FunFam" id="3.30.500.10:FF:000001">
    <property type="entry name" value="H-2 class I histocompatibility antigen, alpha chain"/>
    <property type="match status" value="1"/>
</dbReference>
<dbReference type="PROSITE" id="PS50188">
    <property type="entry name" value="B302_SPRY"/>
    <property type="match status" value="1"/>
</dbReference>
<organism evidence="13 14">
    <name type="scientific">Mauremys mutica</name>
    <name type="common">yellowpond turtle</name>
    <dbReference type="NCBI Taxonomy" id="74926"/>
    <lineage>
        <taxon>Eukaryota</taxon>
        <taxon>Metazoa</taxon>
        <taxon>Chordata</taxon>
        <taxon>Craniata</taxon>
        <taxon>Vertebrata</taxon>
        <taxon>Euteleostomi</taxon>
        <taxon>Archelosauria</taxon>
        <taxon>Testudinata</taxon>
        <taxon>Testudines</taxon>
        <taxon>Cryptodira</taxon>
        <taxon>Durocryptodira</taxon>
        <taxon>Testudinoidea</taxon>
        <taxon>Geoemydidae</taxon>
        <taxon>Geoemydinae</taxon>
        <taxon>Mauremys</taxon>
    </lineage>
</organism>
<keyword evidence="8" id="KW-1015">Disulfide bond</keyword>
<evidence type="ECO:0000256" key="8">
    <source>
        <dbReference type="ARBA" id="ARBA00023157"/>
    </source>
</evidence>
<evidence type="ECO:0000256" key="7">
    <source>
        <dbReference type="ARBA" id="ARBA00023136"/>
    </source>
</evidence>